<feature type="domain" description="BTB" evidence="2">
    <location>
        <begin position="153"/>
        <end position="224"/>
    </location>
</feature>
<dbReference type="OrthoDB" id="3437866at2759"/>
<dbReference type="STRING" id="342668.A0A1B8GGM5"/>
<dbReference type="InterPro" id="IPR011333">
    <property type="entry name" value="SKP1/BTB/POZ_sf"/>
</dbReference>
<dbReference type="GeneID" id="28840900"/>
<dbReference type="RefSeq" id="XP_018128732.1">
    <property type="nucleotide sequence ID" value="XM_018276948.2"/>
</dbReference>
<dbReference type="Pfam" id="PF00651">
    <property type="entry name" value="BTB"/>
    <property type="match status" value="1"/>
</dbReference>
<evidence type="ECO:0000313" key="4">
    <source>
        <dbReference type="Proteomes" id="UP000091956"/>
    </source>
</evidence>
<reference evidence="3 4" key="1">
    <citation type="submission" date="2016-03" db="EMBL/GenBank/DDBJ databases">
        <title>Comparative genomics of Pseudogymnoascus destructans, the fungus causing white-nose syndrome of bats.</title>
        <authorList>
            <person name="Palmer J.M."/>
            <person name="Drees K.P."/>
            <person name="Foster J.T."/>
            <person name="Lindner D.L."/>
        </authorList>
    </citation>
    <scope>NUCLEOTIDE SEQUENCE [LARGE SCALE GENOMIC DNA]</scope>
    <source>
        <strain evidence="3 4">UAMH 10579</strain>
    </source>
</reference>
<dbReference type="Gene3D" id="3.30.710.10">
    <property type="entry name" value="Potassium Channel Kv1.1, Chain A"/>
    <property type="match status" value="1"/>
</dbReference>
<dbReference type="SUPFAM" id="SSF54695">
    <property type="entry name" value="POZ domain"/>
    <property type="match status" value="1"/>
</dbReference>
<gene>
    <name evidence="3" type="ORF">VE01_07514</name>
</gene>
<name>A0A1B8GGM5_9PEZI</name>
<dbReference type="PANTHER" id="PTHR47843">
    <property type="entry name" value="BTB DOMAIN-CONTAINING PROTEIN-RELATED"/>
    <property type="match status" value="1"/>
</dbReference>
<accession>A0A1B8GGM5</accession>
<evidence type="ECO:0000259" key="2">
    <source>
        <dbReference type="PROSITE" id="PS50097"/>
    </source>
</evidence>
<evidence type="ECO:0000256" key="1">
    <source>
        <dbReference type="SAM" id="MobiDB-lite"/>
    </source>
</evidence>
<dbReference type="CDD" id="cd18186">
    <property type="entry name" value="BTB_POZ_ZBTB_KLHL-like"/>
    <property type="match status" value="1"/>
</dbReference>
<dbReference type="AlphaFoldDB" id="A0A1B8GGM5"/>
<reference evidence="4" key="2">
    <citation type="journal article" date="2018" name="Nat. Commun.">
        <title>Extreme sensitivity to ultraviolet light in the fungal pathogen causing white-nose syndrome of bats.</title>
        <authorList>
            <person name="Palmer J.M."/>
            <person name="Drees K.P."/>
            <person name="Foster J.T."/>
            <person name="Lindner D.L."/>
        </authorList>
    </citation>
    <scope>NUCLEOTIDE SEQUENCE [LARGE SCALE GENOMIC DNA]</scope>
    <source>
        <strain evidence="4">UAMH 10579</strain>
    </source>
</reference>
<dbReference type="Proteomes" id="UP000091956">
    <property type="component" value="Unassembled WGS sequence"/>
</dbReference>
<dbReference type="InterPro" id="IPR000210">
    <property type="entry name" value="BTB/POZ_dom"/>
</dbReference>
<feature type="compositionally biased region" description="Basic residues" evidence="1">
    <location>
        <begin position="380"/>
        <end position="389"/>
    </location>
</feature>
<evidence type="ECO:0000313" key="3">
    <source>
        <dbReference type="EMBL" id="OBT94999.1"/>
    </source>
</evidence>
<dbReference type="EMBL" id="KV460239">
    <property type="protein sequence ID" value="OBT94999.1"/>
    <property type="molecule type" value="Genomic_DNA"/>
</dbReference>
<dbReference type="SMART" id="SM00225">
    <property type="entry name" value="BTB"/>
    <property type="match status" value="1"/>
</dbReference>
<dbReference type="PANTHER" id="PTHR47843:SF2">
    <property type="entry name" value="BTB DOMAIN-CONTAINING PROTEIN"/>
    <property type="match status" value="1"/>
</dbReference>
<sequence length="389" mass="43842">MDQKGSNQIRDFEYDIGNSDHIEFLRLANEVGCLPHGPDHHILQRGLGSQGRYTIDALFQGESFKVVPLLANNFEHQHLIHSGLFIKLFPTTFLDYLKYGLHTREVYFSLEDSSSITLLMQGVEQALREAFDPSSTQIEVSPKKNFSQLMGRETVEIIVGEGEDAKEFVVHKELLMDKVSFFKKLFDGGFLESSAVSATLPEDNPDAFEVFVEWVYCSTVKSLHSVGRSKYDQADLAISTVVLAEKYMLPDLGDCAMSFLAKIGEDLVPTMCQMSTLYNKTPFTSKAHLYAARTVAWALVKPETNGVSNASIHDACQDSDLLLDAIKEVRGTSGPSHKSAHDHSVCDYHNHPEMLQCPYKEYERTSNDQNECSDYDRSIKRGRHNRRGR</sequence>
<keyword evidence="4" id="KW-1185">Reference proteome</keyword>
<organism evidence="3 4">
    <name type="scientific">Pseudogymnoascus verrucosus</name>
    <dbReference type="NCBI Taxonomy" id="342668"/>
    <lineage>
        <taxon>Eukaryota</taxon>
        <taxon>Fungi</taxon>
        <taxon>Dikarya</taxon>
        <taxon>Ascomycota</taxon>
        <taxon>Pezizomycotina</taxon>
        <taxon>Leotiomycetes</taxon>
        <taxon>Thelebolales</taxon>
        <taxon>Thelebolaceae</taxon>
        <taxon>Pseudogymnoascus</taxon>
    </lineage>
</organism>
<proteinExistence type="predicted"/>
<protein>
    <recommendedName>
        <fullName evidence="2">BTB domain-containing protein</fullName>
    </recommendedName>
</protein>
<feature type="region of interest" description="Disordered" evidence="1">
    <location>
        <begin position="365"/>
        <end position="389"/>
    </location>
</feature>
<dbReference type="PROSITE" id="PS50097">
    <property type="entry name" value="BTB"/>
    <property type="match status" value="1"/>
</dbReference>